<reference evidence="4 5" key="1">
    <citation type="submission" date="2012-10" db="EMBL/GenBank/DDBJ databases">
        <authorList>
            <consortium name="Gibbon Genome Sequencing Consortium"/>
        </authorList>
    </citation>
    <scope>NUCLEOTIDE SEQUENCE [LARGE SCALE GENOMIC DNA]</scope>
</reference>
<dbReference type="InterPro" id="IPR011146">
    <property type="entry name" value="HIT-like"/>
</dbReference>
<dbReference type="InterPro" id="IPR001310">
    <property type="entry name" value="Histidine_triad_HIT"/>
</dbReference>
<evidence type="ECO:0000256" key="2">
    <source>
        <dbReference type="ARBA" id="ARBA00025764"/>
    </source>
</evidence>
<dbReference type="Proteomes" id="UP000001073">
    <property type="component" value="Chromosome 13"/>
</dbReference>
<dbReference type="Pfam" id="PF01230">
    <property type="entry name" value="HIT"/>
    <property type="match status" value="1"/>
</dbReference>
<dbReference type="InParanoid" id="A0A2I3HTY0"/>
<dbReference type="SUPFAM" id="SSF54197">
    <property type="entry name" value="HIT-like"/>
    <property type="match status" value="1"/>
</dbReference>
<evidence type="ECO:0000256" key="1">
    <source>
        <dbReference type="ARBA" id="ARBA00024472"/>
    </source>
</evidence>
<evidence type="ECO:0000313" key="5">
    <source>
        <dbReference type="Proteomes" id="UP000001073"/>
    </source>
</evidence>
<gene>
    <name evidence="4" type="primary">LOC100600846</name>
</gene>
<dbReference type="PANTHER" id="PTHR23089">
    <property type="entry name" value="HISTIDINE TRIAD HIT PROTEIN"/>
    <property type="match status" value="1"/>
</dbReference>
<dbReference type="Ensembl" id="ENSNLET00000043041.1">
    <property type="protein sequence ID" value="ENSNLEP00000047002.1"/>
    <property type="gene ID" value="ENSNLEG00000032105.1"/>
</dbReference>
<dbReference type="Gene3D" id="3.30.428.10">
    <property type="entry name" value="HIT-like"/>
    <property type="match status" value="1"/>
</dbReference>
<dbReference type="GO" id="GO:0003824">
    <property type="term" value="F:catalytic activity"/>
    <property type="evidence" value="ECO:0007669"/>
    <property type="project" value="InterPro"/>
</dbReference>
<reference evidence="4" key="2">
    <citation type="submission" date="2025-08" db="UniProtKB">
        <authorList>
            <consortium name="Ensembl"/>
        </authorList>
    </citation>
    <scope>IDENTIFICATION</scope>
</reference>
<dbReference type="AlphaFoldDB" id="A0A2I3HTY0"/>
<accession>A0A2I3HTY0</accession>
<reference evidence="4" key="3">
    <citation type="submission" date="2025-09" db="UniProtKB">
        <authorList>
            <consortium name="Ensembl"/>
        </authorList>
    </citation>
    <scope>IDENTIFICATION</scope>
</reference>
<evidence type="ECO:0000259" key="3">
    <source>
        <dbReference type="Pfam" id="PF01230"/>
    </source>
</evidence>
<dbReference type="PRINTS" id="PR00332">
    <property type="entry name" value="HISTRIAD"/>
</dbReference>
<proteinExistence type="inferred from homology"/>
<dbReference type="EMBL" id="ADFV01062130">
    <property type="status" value="NOT_ANNOTATED_CDS"/>
    <property type="molecule type" value="Genomic_DNA"/>
</dbReference>
<feature type="domain" description="HIT" evidence="3">
    <location>
        <begin position="25"/>
        <end position="100"/>
    </location>
</feature>
<dbReference type="OMA" id="EDDDESX"/>
<dbReference type="STRING" id="61853.ENSNLEP00000047002"/>
<dbReference type="InterPro" id="IPR036265">
    <property type="entry name" value="HIT-like_sf"/>
</dbReference>
<organism evidence="4 5">
    <name type="scientific">Nomascus leucogenys</name>
    <name type="common">Northern white-cheeked gibbon</name>
    <name type="synonym">Hylobates leucogenys</name>
    <dbReference type="NCBI Taxonomy" id="61853"/>
    <lineage>
        <taxon>Eukaryota</taxon>
        <taxon>Metazoa</taxon>
        <taxon>Chordata</taxon>
        <taxon>Craniata</taxon>
        <taxon>Vertebrata</taxon>
        <taxon>Euteleostomi</taxon>
        <taxon>Mammalia</taxon>
        <taxon>Eutheria</taxon>
        <taxon>Euarchontoglires</taxon>
        <taxon>Primates</taxon>
        <taxon>Haplorrhini</taxon>
        <taxon>Catarrhini</taxon>
        <taxon>Hylobatidae</taxon>
        <taxon>Nomascus</taxon>
    </lineage>
</organism>
<name>A0A2I3HTY0_NOMLE</name>
<protein>
    <recommendedName>
        <fullName evidence="3">HIT domain-containing protein</fullName>
    </recommendedName>
</protein>
<comment type="catalytic activity">
    <reaction evidence="1">
        <text>adenosine 5'-phosphoramidate + H2O = NH4(+) + AMP</text>
        <dbReference type="Rhea" id="RHEA:67916"/>
        <dbReference type="ChEBI" id="CHEBI:15377"/>
        <dbReference type="ChEBI" id="CHEBI:28938"/>
        <dbReference type="ChEBI" id="CHEBI:57890"/>
        <dbReference type="ChEBI" id="CHEBI:456215"/>
    </reaction>
</comment>
<evidence type="ECO:0000313" key="4">
    <source>
        <dbReference type="Ensembl" id="ENSNLEP00000047002.1"/>
    </source>
</evidence>
<sequence>MAGEIAKAQVARPGGNTIFGKIICKEILAKIIFEDDRCLAFHDTSSQAPTHFLLISKKHISQISAAEDDDEKCAADLGLNKGYQMVVNKGSDVHLHVLGGWQMHWPPG</sequence>
<keyword evidence="5" id="KW-1185">Reference proteome</keyword>
<comment type="similarity">
    <text evidence="2">Belongs to the HINT family.</text>
</comment>
<dbReference type="GeneTree" id="ENSGT00940000154451"/>